<dbReference type="Proteomes" id="UP000283634">
    <property type="component" value="Unassembled WGS sequence"/>
</dbReference>
<reference evidence="1 2" key="1">
    <citation type="journal article" date="2018" name="BMC Genomics">
        <title>Genomic comparison of Trypanosoma conorhini and Trypanosoma rangeli to Trypanosoma cruzi strains of high and low virulence.</title>
        <authorList>
            <person name="Bradwell K.R."/>
            <person name="Koparde V.N."/>
            <person name="Matveyev A.V."/>
            <person name="Serrano M.G."/>
            <person name="Alves J.M."/>
            <person name="Parikh H."/>
            <person name="Huang B."/>
            <person name="Lee V."/>
            <person name="Espinosa-Alvarez O."/>
            <person name="Ortiz P.A."/>
            <person name="Costa-Martins A.G."/>
            <person name="Teixeira M.M."/>
            <person name="Buck G.A."/>
        </authorList>
    </citation>
    <scope>NUCLEOTIDE SEQUENCE [LARGE SCALE GENOMIC DNA]</scope>
    <source>
        <strain evidence="1 2">AM80</strain>
    </source>
</reference>
<sequence length="175" mass="19798">MSKTMMGSRPVTAPLFMAETTEPSGIMTIRNTQPYEEQRRRLLEIVDKPTLTEIAREKMMQAMIDVVMREGSSEDVVQMITAPTPLLISMQTPEPAVVSLELSDILTIQIRTDLCVVTYTFSGTTWQDPEEMILVFESNWVPMPLNNEAQRASIWRDVLFNTLHAAPTAFMRDGS</sequence>
<dbReference type="GeneID" id="40330290"/>
<evidence type="ECO:0000313" key="2">
    <source>
        <dbReference type="Proteomes" id="UP000283634"/>
    </source>
</evidence>
<comment type="caution">
    <text evidence="1">The sequence shown here is derived from an EMBL/GenBank/DDBJ whole genome shotgun (WGS) entry which is preliminary data.</text>
</comment>
<dbReference type="RefSeq" id="XP_029236918.1">
    <property type="nucleotide sequence ID" value="XM_029383205.1"/>
</dbReference>
<protein>
    <submittedName>
        <fullName evidence="1">Uncharacterized protein</fullName>
    </submittedName>
</protein>
<accession>A0A422NAH4</accession>
<evidence type="ECO:0000313" key="1">
    <source>
        <dbReference type="EMBL" id="RNF02451.1"/>
    </source>
</evidence>
<name>A0A422NAH4_TRYRA</name>
<organism evidence="1 2">
    <name type="scientific">Trypanosoma rangeli</name>
    <dbReference type="NCBI Taxonomy" id="5698"/>
    <lineage>
        <taxon>Eukaryota</taxon>
        <taxon>Discoba</taxon>
        <taxon>Euglenozoa</taxon>
        <taxon>Kinetoplastea</taxon>
        <taxon>Metakinetoplastina</taxon>
        <taxon>Trypanosomatida</taxon>
        <taxon>Trypanosomatidae</taxon>
        <taxon>Trypanosoma</taxon>
        <taxon>Herpetosoma</taxon>
    </lineage>
</organism>
<dbReference type="AlphaFoldDB" id="A0A422NAH4"/>
<proteinExistence type="predicted"/>
<gene>
    <name evidence="1" type="ORF">TraAM80_06357</name>
</gene>
<dbReference type="EMBL" id="MKGL01000231">
    <property type="protein sequence ID" value="RNF02451.1"/>
    <property type="molecule type" value="Genomic_DNA"/>
</dbReference>
<keyword evidence="2" id="KW-1185">Reference proteome</keyword>